<evidence type="ECO:0000313" key="1">
    <source>
        <dbReference type="EMBL" id="GGB67243.1"/>
    </source>
</evidence>
<organism evidence="1 2">
    <name type="scientific">Shewanella inventionis</name>
    <dbReference type="NCBI Taxonomy" id="1738770"/>
    <lineage>
        <taxon>Bacteria</taxon>
        <taxon>Pseudomonadati</taxon>
        <taxon>Pseudomonadota</taxon>
        <taxon>Gammaproteobacteria</taxon>
        <taxon>Alteromonadales</taxon>
        <taxon>Shewanellaceae</taxon>
        <taxon>Shewanella</taxon>
    </lineage>
</organism>
<dbReference type="InterPro" id="IPR032710">
    <property type="entry name" value="NTF2-like_dom_sf"/>
</dbReference>
<gene>
    <name evidence="1" type="ORF">GCM10011607_29840</name>
</gene>
<reference evidence="2" key="1">
    <citation type="journal article" date="2019" name="Int. J. Syst. Evol. Microbiol.">
        <title>The Global Catalogue of Microorganisms (GCM) 10K type strain sequencing project: providing services to taxonomists for standard genome sequencing and annotation.</title>
        <authorList>
            <consortium name="The Broad Institute Genomics Platform"/>
            <consortium name="The Broad Institute Genome Sequencing Center for Infectious Disease"/>
            <person name="Wu L."/>
            <person name="Ma J."/>
        </authorList>
    </citation>
    <scope>NUCLEOTIDE SEQUENCE [LARGE SCALE GENOMIC DNA]</scope>
    <source>
        <strain evidence="2">CGMCC 1.15339</strain>
    </source>
</reference>
<evidence type="ECO:0008006" key="3">
    <source>
        <dbReference type="Google" id="ProtNLM"/>
    </source>
</evidence>
<sequence>MNTITHNIIAVNSTSAARKSIISALITSALLGGALVSGNSAAATEKTQGQVSYKQQAVELVSSIETGDPAPIGYINPNKYIQHNLAVADGLAGFGAVMQQLPKGSAKAQVKRAFQDGNYVVTHTEYNFFGPKVGFDIFRF</sequence>
<dbReference type="Proteomes" id="UP000617555">
    <property type="component" value="Unassembled WGS sequence"/>
</dbReference>
<comment type="caution">
    <text evidence="1">The sequence shown here is derived from an EMBL/GenBank/DDBJ whole genome shotgun (WGS) entry which is preliminary data.</text>
</comment>
<keyword evidence="2" id="KW-1185">Reference proteome</keyword>
<evidence type="ECO:0000313" key="2">
    <source>
        <dbReference type="Proteomes" id="UP000617555"/>
    </source>
</evidence>
<protein>
    <recommendedName>
        <fullName evidence="3">DUF3316 domain-containing protein</fullName>
    </recommendedName>
</protein>
<proteinExistence type="predicted"/>
<dbReference type="RefSeq" id="WP_308419222.1">
    <property type="nucleotide sequence ID" value="NZ_BMII01000026.1"/>
</dbReference>
<dbReference type="SUPFAM" id="SSF54427">
    <property type="entry name" value="NTF2-like"/>
    <property type="match status" value="1"/>
</dbReference>
<dbReference type="Gene3D" id="3.10.450.50">
    <property type="match status" value="1"/>
</dbReference>
<accession>A0ABQ1JHG2</accession>
<name>A0ABQ1JHG2_9GAMM</name>
<dbReference type="EMBL" id="BMII01000026">
    <property type="protein sequence ID" value="GGB67243.1"/>
    <property type="molecule type" value="Genomic_DNA"/>
</dbReference>